<keyword evidence="3" id="KW-0547">Nucleotide-binding</keyword>
<sequence length="547" mass="61267">MTEPTPNSSNASSSKNEESISTSLPELQDLSNLVLGDFRLLRRIGSGGMAEVFLAEQISLKRNVAIKVLRSEMLKGSDDVLLKRFEQEAKSAATLNHKNIVQVYAIGEENGIHYIAQEYVSGMNLSEFISRKGPPSVAVALKLMVQVAGAIQAASEAGIVHRDIKPENILLTRKGEVKVADFGLAQLTQSGKRVNLTQVGMTMGTPLYMSPEQVNGKPLDVRSDIYSFGVSCYHLLTGKPPFHGETAMSVAVKHLNESAVPLAKTRPDLPKVLCQIIERMMEKEPAKRYSDALALDKDLRTVAKTLKKKPDEVKQLSLTKISASNQPEKSNAQKGDSKIDRFFFWNRKRHLMFFLIIAIPLAGLSATAGWFLRPRNPFETIPQEKTNTVSKLKTPQDQYLSAQYLVNDEQAWRAVIQYFPEDQLYKPRAIEQLGILYIRRKRFDDALEMYQQLEQHQIDKTSRAKGIAGRAVIASLQNDHKRSQKIIVSELLPLKSELDMRTDLGSELGQYVSETIRRNRKVLGDEVKKGSEDLFQNDSKPIDNTGM</sequence>
<keyword evidence="7" id="KW-0812">Transmembrane</keyword>
<feature type="region of interest" description="Disordered" evidence="6">
    <location>
        <begin position="1"/>
        <end position="23"/>
    </location>
</feature>
<dbReference type="InterPro" id="IPR017441">
    <property type="entry name" value="Protein_kinase_ATP_BS"/>
</dbReference>
<evidence type="ECO:0000256" key="3">
    <source>
        <dbReference type="ARBA" id="ARBA00022741"/>
    </source>
</evidence>
<keyword evidence="5" id="KW-0067">ATP-binding</keyword>
<dbReference type="Gene3D" id="1.10.510.10">
    <property type="entry name" value="Transferase(Phosphotransferase) domain 1"/>
    <property type="match status" value="1"/>
</dbReference>
<dbReference type="FunFam" id="1.10.510.10:FF:000021">
    <property type="entry name" value="Serine/threonine protein kinase"/>
    <property type="match status" value="1"/>
</dbReference>
<evidence type="ECO:0000256" key="7">
    <source>
        <dbReference type="SAM" id="Phobius"/>
    </source>
</evidence>
<dbReference type="InterPro" id="IPR000719">
    <property type="entry name" value="Prot_kinase_dom"/>
</dbReference>
<feature type="domain" description="Protein kinase" evidence="8">
    <location>
        <begin position="38"/>
        <end position="302"/>
    </location>
</feature>
<evidence type="ECO:0000256" key="1">
    <source>
        <dbReference type="ARBA" id="ARBA00022527"/>
    </source>
</evidence>
<dbReference type="PROSITE" id="PS50011">
    <property type="entry name" value="PROTEIN_KINASE_DOM"/>
    <property type="match status" value="1"/>
</dbReference>
<reference evidence="9" key="1">
    <citation type="submission" date="2018-06" db="EMBL/GenBank/DDBJ databases">
        <authorList>
            <person name="Zhirakovskaya E."/>
        </authorList>
    </citation>
    <scope>NUCLEOTIDE SEQUENCE</scope>
</reference>
<organism evidence="9">
    <name type="scientific">hydrothermal vent metagenome</name>
    <dbReference type="NCBI Taxonomy" id="652676"/>
    <lineage>
        <taxon>unclassified sequences</taxon>
        <taxon>metagenomes</taxon>
        <taxon>ecological metagenomes</taxon>
    </lineage>
</organism>
<evidence type="ECO:0000313" key="9">
    <source>
        <dbReference type="EMBL" id="VAX36726.1"/>
    </source>
</evidence>
<dbReference type="InterPro" id="IPR011009">
    <property type="entry name" value="Kinase-like_dom_sf"/>
</dbReference>
<dbReference type="SUPFAM" id="SSF56112">
    <property type="entry name" value="Protein kinase-like (PK-like)"/>
    <property type="match status" value="1"/>
</dbReference>
<evidence type="ECO:0000259" key="8">
    <source>
        <dbReference type="PROSITE" id="PS50011"/>
    </source>
</evidence>
<keyword evidence="7" id="KW-1133">Transmembrane helix</keyword>
<evidence type="ECO:0000256" key="6">
    <source>
        <dbReference type="SAM" id="MobiDB-lite"/>
    </source>
</evidence>
<keyword evidence="7" id="KW-0472">Membrane</keyword>
<dbReference type="PROSITE" id="PS50005">
    <property type="entry name" value="TPR"/>
    <property type="match status" value="1"/>
</dbReference>
<accession>A0A3B1D1G0</accession>
<dbReference type="GO" id="GO:0004674">
    <property type="term" value="F:protein serine/threonine kinase activity"/>
    <property type="evidence" value="ECO:0007669"/>
    <property type="project" value="UniProtKB-KW"/>
</dbReference>
<dbReference type="InterPro" id="IPR008271">
    <property type="entry name" value="Ser/Thr_kinase_AS"/>
</dbReference>
<dbReference type="CDD" id="cd14014">
    <property type="entry name" value="STKc_PknB_like"/>
    <property type="match status" value="1"/>
</dbReference>
<name>A0A3B1D1G0_9ZZZZ</name>
<gene>
    <name evidence="9" type="ORF">MNBD_PLANCTO02-566</name>
</gene>
<dbReference type="InterPro" id="IPR019734">
    <property type="entry name" value="TPR_rpt"/>
</dbReference>
<keyword evidence="4 9" id="KW-0418">Kinase</keyword>
<keyword evidence="2" id="KW-0808">Transferase</keyword>
<evidence type="ECO:0000256" key="4">
    <source>
        <dbReference type="ARBA" id="ARBA00022777"/>
    </source>
</evidence>
<protein>
    <submittedName>
        <fullName evidence="9">Serine/threonine protein kinase PrkC, regulator of stationary phase</fullName>
    </submittedName>
</protein>
<evidence type="ECO:0000256" key="2">
    <source>
        <dbReference type="ARBA" id="ARBA00022679"/>
    </source>
</evidence>
<dbReference type="SMART" id="SM00220">
    <property type="entry name" value="S_TKc"/>
    <property type="match status" value="1"/>
</dbReference>
<dbReference type="PANTHER" id="PTHR43289:SF6">
    <property type="entry name" value="SERINE_THREONINE-PROTEIN KINASE NEKL-3"/>
    <property type="match status" value="1"/>
</dbReference>
<evidence type="ECO:0000256" key="5">
    <source>
        <dbReference type="ARBA" id="ARBA00022840"/>
    </source>
</evidence>
<dbReference type="PROSITE" id="PS00107">
    <property type="entry name" value="PROTEIN_KINASE_ATP"/>
    <property type="match status" value="1"/>
</dbReference>
<dbReference type="EMBL" id="UOGL01000075">
    <property type="protein sequence ID" value="VAX36726.1"/>
    <property type="molecule type" value="Genomic_DNA"/>
</dbReference>
<keyword evidence="1 9" id="KW-0723">Serine/threonine-protein kinase</keyword>
<dbReference type="PANTHER" id="PTHR43289">
    <property type="entry name" value="MITOGEN-ACTIVATED PROTEIN KINASE KINASE KINASE 20-RELATED"/>
    <property type="match status" value="1"/>
</dbReference>
<dbReference type="Pfam" id="PF00069">
    <property type="entry name" value="Pkinase"/>
    <property type="match status" value="1"/>
</dbReference>
<dbReference type="AlphaFoldDB" id="A0A3B1D1G0"/>
<dbReference type="Gene3D" id="3.30.200.20">
    <property type="entry name" value="Phosphorylase Kinase, domain 1"/>
    <property type="match status" value="1"/>
</dbReference>
<dbReference type="GO" id="GO:0005524">
    <property type="term" value="F:ATP binding"/>
    <property type="evidence" value="ECO:0007669"/>
    <property type="project" value="UniProtKB-KW"/>
</dbReference>
<proteinExistence type="predicted"/>
<dbReference type="PROSITE" id="PS00108">
    <property type="entry name" value="PROTEIN_KINASE_ST"/>
    <property type="match status" value="1"/>
</dbReference>
<feature type="transmembrane region" description="Helical" evidence="7">
    <location>
        <begin position="351"/>
        <end position="372"/>
    </location>
</feature>